<gene>
    <name evidence="2" type="ORF">LOC62_07G008927</name>
</gene>
<dbReference type="GeneID" id="87812091"/>
<dbReference type="Proteomes" id="UP000827549">
    <property type="component" value="Chromosome 7"/>
</dbReference>
<dbReference type="EMBL" id="CP086720">
    <property type="protein sequence ID" value="WOO85428.1"/>
    <property type="molecule type" value="Genomic_DNA"/>
</dbReference>
<keyword evidence="1" id="KW-0175">Coiled coil</keyword>
<evidence type="ECO:0000313" key="3">
    <source>
        <dbReference type="Proteomes" id="UP000827549"/>
    </source>
</evidence>
<evidence type="ECO:0000256" key="1">
    <source>
        <dbReference type="SAM" id="Coils"/>
    </source>
</evidence>
<feature type="coiled-coil region" evidence="1">
    <location>
        <begin position="33"/>
        <end position="60"/>
    </location>
</feature>
<evidence type="ECO:0000313" key="2">
    <source>
        <dbReference type="EMBL" id="WOO85428.1"/>
    </source>
</evidence>
<organism evidence="2 3">
    <name type="scientific">Vanrija pseudolonga</name>
    <dbReference type="NCBI Taxonomy" id="143232"/>
    <lineage>
        <taxon>Eukaryota</taxon>
        <taxon>Fungi</taxon>
        <taxon>Dikarya</taxon>
        <taxon>Basidiomycota</taxon>
        <taxon>Agaricomycotina</taxon>
        <taxon>Tremellomycetes</taxon>
        <taxon>Trichosporonales</taxon>
        <taxon>Trichosporonaceae</taxon>
        <taxon>Vanrija</taxon>
    </lineage>
</organism>
<dbReference type="RefSeq" id="XP_062631454.1">
    <property type="nucleotide sequence ID" value="XM_062775470.1"/>
</dbReference>
<dbReference type="AlphaFoldDB" id="A0AAF0YEV7"/>
<protein>
    <submittedName>
        <fullName evidence="2">Uncharacterized protein</fullName>
    </submittedName>
</protein>
<proteinExistence type="predicted"/>
<name>A0AAF0YEV7_9TREE</name>
<accession>A0AAF0YEV7</accession>
<sequence>MEEHAIKLARERQVHVHELSKASEAKAEQRKVILSLKKQIADHESAMESLARQMEAMAIDGGCVEE</sequence>
<keyword evidence="3" id="KW-1185">Reference proteome</keyword>
<reference evidence="2" key="1">
    <citation type="submission" date="2023-10" db="EMBL/GenBank/DDBJ databases">
        <authorList>
            <person name="Noh H."/>
        </authorList>
    </citation>
    <scope>NUCLEOTIDE SEQUENCE</scope>
    <source>
        <strain evidence="2">DUCC4014</strain>
    </source>
</reference>